<dbReference type="PANTHER" id="PTHR45646:SF11">
    <property type="entry name" value="SERINE_THREONINE-PROTEIN KINASE DOA"/>
    <property type="match status" value="1"/>
</dbReference>
<feature type="domain" description="Protein kinase" evidence="7">
    <location>
        <begin position="42"/>
        <end position="403"/>
    </location>
</feature>
<evidence type="ECO:0000256" key="2">
    <source>
        <dbReference type="ARBA" id="ARBA00022679"/>
    </source>
</evidence>
<dbReference type="SMART" id="SM00220">
    <property type="entry name" value="S_TKc"/>
    <property type="match status" value="1"/>
</dbReference>
<organism evidence="8 9">
    <name type="scientific">Phomopsis amygdali</name>
    <name type="common">Fusicoccum amygdali</name>
    <dbReference type="NCBI Taxonomy" id="1214568"/>
    <lineage>
        <taxon>Eukaryota</taxon>
        <taxon>Fungi</taxon>
        <taxon>Dikarya</taxon>
        <taxon>Ascomycota</taxon>
        <taxon>Pezizomycotina</taxon>
        <taxon>Sordariomycetes</taxon>
        <taxon>Sordariomycetidae</taxon>
        <taxon>Diaporthales</taxon>
        <taxon>Diaporthaceae</taxon>
        <taxon>Diaporthe</taxon>
    </lineage>
</organism>
<dbReference type="GO" id="GO:0005524">
    <property type="term" value="F:ATP binding"/>
    <property type="evidence" value="ECO:0007669"/>
    <property type="project" value="UniProtKB-UniRule"/>
</dbReference>
<name>A0AAD9W0W6_PHOAM</name>
<dbReference type="AlphaFoldDB" id="A0AAD9W0W6"/>
<keyword evidence="3 6" id="KW-0547">Nucleotide-binding</keyword>
<dbReference type="Gene3D" id="1.10.510.10">
    <property type="entry name" value="Transferase(Phosphotransferase) domain 1"/>
    <property type="match status" value="1"/>
</dbReference>
<evidence type="ECO:0000256" key="4">
    <source>
        <dbReference type="ARBA" id="ARBA00022777"/>
    </source>
</evidence>
<dbReference type="GO" id="GO:0005634">
    <property type="term" value="C:nucleus"/>
    <property type="evidence" value="ECO:0007669"/>
    <property type="project" value="TreeGrafter"/>
</dbReference>
<dbReference type="InterPro" id="IPR000719">
    <property type="entry name" value="Prot_kinase_dom"/>
</dbReference>
<keyword evidence="4" id="KW-0418">Kinase</keyword>
<dbReference type="InterPro" id="IPR011009">
    <property type="entry name" value="Kinase-like_dom_sf"/>
</dbReference>
<dbReference type="InterPro" id="IPR051175">
    <property type="entry name" value="CLK_kinases"/>
</dbReference>
<evidence type="ECO:0000259" key="7">
    <source>
        <dbReference type="PROSITE" id="PS50011"/>
    </source>
</evidence>
<accession>A0AAD9W0W6</accession>
<evidence type="ECO:0000313" key="9">
    <source>
        <dbReference type="Proteomes" id="UP001265746"/>
    </source>
</evidence>
<comment type="caution">
    <text evidence="8">The sequence shown here is derived from an EMBL/GenBank/DDBJ whole genome shotgun (WGS) entry which is preliminary data.</text>
</comment>
<evidence type="ECO:0000256" key="5">
    <source>
        <dbReference type="ARBA" id="ARBA00022840"/>
    </source>
</evidence>
<keyword evidence="9" id="KW-1185">Reference proteome</keyword>
<keyword evidence="1" id="KW-0723">Serine/threonine-protein kinase</keyword>
<dbReference type="EMBL" id="JAUJFL010000005">
    <property type="protein sequence ID" value="KAK2603198.1"/>
    <property type="molecule type" value="Genomic_DNA"/>
</dbReference>
<gene>
    <name evidence="8" type="ORF">N8I77_009672</name>
</gene>
<dbReference type="Proteomes" id="UP001265746">
    <property type="component" value="Unassembled WGS sequence"/>
</dbReference>
<evidence type="ECO:0000256" key="6">
    <source>
        <dbReference type="PROSITE-ProRule" id="PRU10141"/>
    </source>
</evidence>
<dbReference type="InterPro" id="IPR017441">
    <property type="entry name" value="Protein_kinase_ATP_BS"/>
</dbReference>
<reference evidence="8" key="1">
    <citation type="submission" date="2023-06" db="EMBL/GenBank/DDBJ databases">
        <authorList>
            <person name="Noh H."/>
        </authorList>
    </citation>
    <scope>NUCLEOTIDE SEQUENCE</scope>
    <source>
        <strain evidence="8">DUCC20226</strain>
    </source>
</reference>
<dbReference type="PROSITE" id="PS50011">
    <property type="entry name" value="PROTEIN_KINASE_DOM"/>
    <property type="match status" value="1"/>
</dbReference>
<dbReference type="Pfam" id="PF00069">
    <property type="entry name" value="Pkinase"/>
    <property type="match status" value="2"/>
</dbReference>
<dbReference type="PANTHER" id="PTHR45646">
    <property type="entry name" value="SERINE/THREONINE-PROTEIN KINASE DOA-RELATED"/>
    <property type="match status" value="1"/>
</dbReference>
<evidence type="ECO:0000313" key="8">
    <source>
        <dbReference type="EMBL" id="KAK2603198.1"/>
    </source>
</evidence>
<dbReference type="GO" id="GO:0043484">
    <property type="term" value="P:regulation of RNA splicing"/>
    <property type="evidence" value="ECO:0007669"/>
    <property type="project" value="TreeGrafter"/>
</dbReference>
<keyword evidence="5 6" id="KW-0067">ATP-binding</keyword>
<dbReference type="GO" id="GO:0004674">
    <property type="term" value="F:protein serine/threonine kinase activity"/>
    <property type="evidence" value="ECO:0007669"/>
    <property type="project" value="UniProtKB-KW"/>
</dbReference>
<sequence length="403" mass="46218">MDNYAHGHKPLNSFFDQEGLAGYRPGGYHPVSLGDRFKDGRYLIRHKLGWGGFSTVWLAKDTIHEEWVAVKILAAHSRQEKSSKEIGVLRELSKSATNGQLYVVQLLDDFFHEGPNGRHQCLVLELLGPSLNNVIKSCNPSIFESPTADDRLDSNVIFRVSKQLLRALSSLHEKGISHGDISSHNIAFTANNIRHASEQDILAIIGTPVVEDLVREDGQPVDPRFPKHMVRRAEWNHWLDEDQEDIRLIDWGESFREGEEPARLAQPVDCKAPETIFDDRFDYRVDLWRVGIVIYHMVFGYKPFEAFGGDEFLVSQMVHFVEDVPEEWKGKWLKMKEDSEKPYIKDTDEVPEVSWLEQRFDNLLEDPLDPPLRPLLPVIRGLLRFRPSDRMSASQALDLLSDT</sequence>
<proteinExistence type="predicted"/>
<feature type="binding site" evidence="6">
    <location>
        <position position="71"/>
    </location>
    <ligand>
        <name>ATP</name>
        <dbReference type="ChEBI" id="CHEBI:30616"/>
    </ligand>
</feature>
<dbReference type="SUPFAM" id="SSF56112">
    <property type="entry name" value="Protein kinase-like (PK-like)"/>
    <property type="match status" value="1"/>
</dbReference>
<dbReference type="PROSITE" id="PS00107">
    <property type="entry name" value="PROTEIN_KINASE_ATP"/>
    <property type="match status" value="1"/>
</dbReference>
<protein>
    <recommendedName>
        <fullName evidence="7">Protein kinase domain-containing protein</fullName>
    </recommendedName>
</protein>
<evidence type="ECO:0000256" key="1">
    <source>
        <dbReference type="ARBA" id="ARBA00022527"/>
    </source>
</evidence>
<keyword evidence="2" id="KW-0808">Transferase</keyword>
<evidence type="ECO:0000256" key="3">
    <source>
        <dbReference type="ARBA" id="ARBA00022741"/>
    </source>
</evidence>
<dbReference type="Gene3D" id="3.30.200.20">
    <property type="entry name" value="Phosphorylase Kinase, domain 1"/>
    <property type="match status" value="1"/>
</dbReference>